<dbReference type="AlphaFoldDB" id="A0A1H8Y9J2"/>
<accession>A0A1H8Y9J2</accession>
<dbReference type="Pfam" id="PF00296">
    <property type="entry name" value="Bac_luciferase"/>
    <property type="match status" value="1"/>
</dbReference>
<sequence length="316" mass="33091">MITRPSGGQDEPGLEVGVALNDELLIAEGAKRRGLLNHIAEAGLGHVTVGDHISFHGGAGFDGLVAATSVLAGHDTLRAVIGVYQLALRHPMVAARQVATLSQIAPGRLVLGAGAGGEDRDEVANAGIDPATRGRRLDESLGVLRRLADGGPIDHEGEFFRLRDARILPAPAPRVPIVIGGSGDVAVRRTAEHGDGWMGIFCSARRFGVTAGKIRAAAAERGRDVSWFGLSMWVGLGREDATARRLLGERMQSLYHLPPEKFRHLTAAGTPATVAAALQPYVGAGARHLTLVVAAESVHEGIEMAGEVRGLLDGRG</sequence>
<dbReference type="OrthoDB" id="4074025at2"/>
<dbReference type="GO" id="GO:0008726">
    <property type="term" value="F:alkanesulfonate monooxygenase activity"/>
    <property type="evidence" value="ECO:0007669"/>
    <property type="project" value="TreeGrafter"/>
</dbReference>
<dbReference type="SUPFAM" id="SSF51679">
    <property type="entry name" value="Bacterial luciferase-like"/>
    <property type="match status" value="1"/>
</dbReference>
<dbReference type="PANTHER" id="PTHR42847">
    <property type="entry name" value="ALKANESULFONATE MONOOXYGENASE"/>
    <property type="match status" value="1"/>
</dbReference>
<evidence type="ECO:0000256" key="3">
    <source>
        <dbReference type="ARBA" id="ARBA00023002"/>
    </source>
</evidence>
<dbReference type="InterPro" id="IPR036661">
    <property type="entry name" value="Luciferase-like_sf"/>
</dbReference>
<dbReference type="InterPro" id="IPR011251">
    <property type="entry name" value="Luciferase-like_dom"/>
</dbReference>
<evidence type="ECO:0000259" key="5">
    <source>
        <dbReference type="Pfam" id="PF00296"/>
    </source>
</evidence>
<keyword evidence="1" id="KW-0285">Flavoprotein</keyword>
<keyword evidence="2" id="KW-0288">FMN</keyword>
<feature type="domain" description="Luciferase-like" evidence="5">
    <location>
        <begin position="37"/>
        <end position="241"/>
    </location>
</feature>
<dbReference type="GO" id="GO:0046306">
    <property type="term" value="P:alkanesulfonate catabolic process"/>
    <property type="evidence" value="ECO:0007669"/>
    <property type="project" value="TreeGrafter"/>
</dbReference>
<dbReference type="PANTHER" id="PTHR42847:SF4">
    <property type="entry name" value="ALKANESULFONATE MONOOXYGENASE-RELATED"/>
    <property type="match status" value="1"/>
</dbReference>
<evidence type="ECO:0000256" key="1">
    <source>
        <dbReference type="ARBA" id="ARBA00022630"/>
    </source>
</evidence>
<dbReference type="Proteomes" id="UP000198582">
    <property type="component" value="Unassembled WGS sequence"/>
</dbReference>
<dbReference type="STRING" id="394193.SAMN04489732_112143"/>
<evidence type="ECO:0000313" key="7">
    <source>
        <dbReference type="Proteomes" id="UP000198582"/>
    </source>
</evidence>
<gene>
    <name evidence="6" type="ORF">SAMN04489732_112143</name>
</gene>
<name>A0A1H8Y9J2_9PSEU</name>
<dbReference type="RefSeq" id="WP_091620978.1">
    <property type="nucleotide sequence ID" value="NZ_FOEF01000012.1"/>
</dbReference>
<dbReference type="EMBL" id="FOEF01000012">
    <property type="protein sequence ID" value="SEP48736.1"/>
    <property type="molecule type" value="Genomic_DNA"/>
</dbReference>
<keyword evidence="4 6" id="KW-0503">Monooxygenase</keyword>
<organism evidence="6 7">
    <name type="scientific">Amycolatopsis saalfeldensis</name>
    <dbReference type="NCBI Taxonomy" id="394193"/>
    <lineage>
        <taxon>Bacteria</taxon>
        <taxon>Bacillati</taxon>
        <taxon>Actinomycetota</taxon>
        <taxon>Actinomycetes</taxon>
        <taxon>Pseudonocardiales</taxon>
        <taxon>Pseudonocardiaceae</taxon>
        <taxon>Amycolatopsis</taxon>
    </lineage>
</organism>
<keyword evidence="7" id="KW-1185">Reference proteome</keyword>
<proteinExistence type="predicted"/>
<evidence type="ECO:0000313" key="6">
    <source>
        <dbReference type="EMBL" id="SEP48736.1"/>
    </source>
</evidence>
<evidence type="ECO:0000256" key="4">
    <source>
        <dbReference type="ARBA" id="ARBA00023033"/>
    </source>
</evidence>
<reference evidence="6 7" key="1">
    <citation type="submission" date="2016-10" db="EMBL/GenBank/DDBJ databases">
        <authorList>
            <person name="de Groot N.N."/>
        </authorList>
    </citation>
    <scope>NUCLEOTIDE SEQUENCE [LARGE SCALE GENOMIC DNA]</scope>
    <source>
        <strain evidence="6 7">DSM 44993</strain>
    </source>
</reference>
<protein>
    <submittedName>
        <fullName evidence="6">Flavin-dependent oxidoreductase, luciferase family (Includes alkanesulfonate monooxygenase SsuD and methylene tetrahydromethanopterin reductase)</fullName>
    </submittedName>
</protein>
<dbReference type="Gene3D" id="3.20.20.30">
    <property type="entry name" value="Luciferase-like domain"/>
    <property type="match status" value="1"/>
</dbReference>
<evidence type="ECO:0000256" key="2">
    <source>
        <dbReference type="ARBA" id="ARBA00022643"/>
    </source>
</evidence>
<dbReference type="InterPro" id="IPR050172">
    <property type="entry name" value="SsuD_RutA_monooxygenase"/>
</dbReference>
<keyword evidence="3" id="KW-0560">Oxidoreductase</keyword>